<dbReference type="CDD" id="cd00875">
    <property type="entry name" value="RNA_Cyclase_Class_I"/>
    <property type="match status" value="1"/>
</dbReference>
<dbReference type="GO" id="GO:0005730">
    <property type="term" value="C:nucleolus"/>
    <property type="evidence" value="ECO:0007669"/>
    <property type="project" value="UniProtKB-SubCell"/>
</dbReference>
<dbReference type="OrthoDB" id="1911237at2759"/>
<dbReference type="InterPro" id="IPR036553">
    <property type="entry name" value="RPTC_insert"/>
</dbReference>
<dbReference type="PIRSF" id="PIRSF005378">
    <property type="entry name" value="RNA3'_term_phos_cycl_euk"/>
    <property type="match status" value="1"/>
</dbReference>
<evidence type="ECO:0000259" key="6">
    <source>
        <dbReference type="Pfam" id="PF05189"/>
    </source>
</evidence>
<sequence length="358" mass="39025">MTSLLRFESHNFFRQRLLLAALSGRPVRIDRIRSEDDNPGLRDCEAGFLRLMEKVTNGSAIEISYTGTTVVFKPGVIVGGRVQHDCGTERGIGYYLEALIALAPFTKTPIHATLTGITSDNQDVSVDTLRTVTLVNLKRWGLDAGIELKITKRGAPPLGGGEVTFHCPNVRALKPIQFTDEGKIKRVRGIAYSTRVSPQTANRLVDAARNVLGEYLPDVYIYTDHYKGQDSGRSPGFAVSLVAESTTGVLLSTELAAEAGQTPEEVGEQAAYMLLKEVGRGGCIDTTSQWLALLLMVLGPEDVSKIRLGALTPFTVQFLRDLKKAFGTVFKVAEDEETNTLLLTCMGVGYVNVNKKTT</sequence>
<evidence type="ECO:0000313" key="8">
    <source>
        <dbReference type="Proteomes" id="UP000271241"/>
    </source>
</evidence>
<dbReference type="FunFam" id="3.30.360.20:FF:000001">
    <property type="entry name" value="RNA terminal phosphate cyclase-like 1"/>
    <property type="match status" value="1"/>
</dbReference>
<feature type="domain" description="RNA 3'-terminal phosphate cyclase insert" evidence="6">
    <location>
        <begin position="179"/>
        <end position="278"/>
    </location>
</feature>
<protein>
    <submittedName>
        <fullName evidence="7">RNA 3'-terminal phosphate cyclase/enolpyruvate transferase</fullName>
    </submittedName>
</protein>
<dbReference type="InterPro" id="IPR037136">
    <property type="entry name" value="RNA3'_phos_cyclase_dom_sf"/>
</dbReference>
<keyword evidence="7" id="KW-0808">Transferase</keyword>
<evidence type="ECO:0000256" key="2">
    <source>
        <dbReference type="ARBA" id="ARBA00007089"/>
    </source>
</evidence>
<evidence type="ECO:0000256" key="4">
    <source>
        <dbReference type="ARBA" id="ARBA00023242"/>
    </source>
</evidence>
<dbReference type="InterPro" id="IPR023797">
    <property type="entry name" value="RNA3'_phos_cyclase_dom"/>
</dbReference>
<evidence type="ECO:0000259" key="5">
    <source>
        <dbReference type="Pfam" id="PF01137"/>
    </source>
</evidence>
<dbReference type="Gene3D" id="3.65.10.20">
    <property type="entry name" value="RNA 3'-terminal phosphate cyclase domain"/>
    <property type="match status" value="1"/>
</dbReference>
<keyword evidence="3" id="KW-0690">Ribosome biogenesis</keyword>
<feature type="domain" description="RNA 3'-terminal phosphate cyclase" evidence="5">
    <location>
        <begin position="6"/>
        <end position="332"/>
    </location>
</feature>
<dbReference type="AlphaFoldDB" id="A0A4P9XLP9"/>
<keyword evidence="7" id="KW-0670">Pyruvate</keyword>
<dbReference type="GO" id="GO:0000479">
    <property type="term" value="P:endonucleolytic cleavage of tricistronic rRNA transcript (SSU-rRNA, 5.8S rRNA, LSU-rRNA)"/>
    <property type="evidence" value="ECO:0007669"/>
    <property type="project" value="TreeGrafter"/>
</dbReference>
<dbReference type="PANTHER" id="PTHR11096:SF1">
    <property type="entry name" value="RNA 3'-TERMINAL PHOSPHATE CYCLASE-LIKE PROTEIN"/>
    <property type="match status" value="1"/>
</dbReference>
<dbReference type="EMBL" id="KZ992824">
    <property type="protein sequence ID" value="RKP06755.1"/>
    <property type="molecule type" value="Genomic_DNA"/>
</dbReference>
<dbReference type="InterPro" id="IPR013792">
    <property type="entry name" value="RNA3'P_cycl/enolpyr_Trfase_a/b"/>
</dbReference>
<dbReference type="Proteomes" id="UP000271241">
    <property type="component" value="Unassembled WGS sequence"/>
</dbReference>
<dbReference type="InterPro" id="IPR020719">
    <property type="entry name" value="RNA3'_term_phos_cycl-like_CS"/>
</dbReference>
<dbReference type="GO" id="GO:0016740">
    <property type="term" value="F:transferase activity"/>
    <property type="evidence" value="ECO:0007669"/>
    <property type="project" value="UniProtKB-KW"/>
</dbReference>
<evidence type="ECO:0000256" key="3">
    <source>
        <dbReference type="ARBA" id="ARBA00022517"/>
    </source>
</evidence>
<gene>
    <name evidence="7" type="ORF">THASP1DRAFT_35076</name>
</gene>
<dbReference type="InterPro" id="IPR016443">
    <property type="entry name" value="RNA3'_term_phos_cyc_type_2"/>
</dbReference>
<dbReference type="STRING" id="78915.A0A4P9XLP9"/>
<dbReference type="InterPro" id="IPR000228">
    <property type="entry name" value="RNA3'_term_phos_cyc"/>
</dbReference>
<name>A0A4P9XLP9_9FUNG</name>
<dbReference type="PROSITE" id="PS01287">
    <property type="entry name" value="RTC"/>
    <property type="match status" value="1"/>
</dbReference>
<dbReference type="GO" id="GO:0004521">
    <property type="term" value="F:RNA endonuclease activity"/>
    <property type="evidence" value="ECO:0007669"/>
    <property type="project" value="TreeGrafter"/>
</dbReference>
<reference evidence="8" key="1">
    <citation type="journal article" date="2018" name="Nat. Microbiol.">
        <title>Leveraging single-cell genomics to expand the fungal tree of life.</title>
        <authorList>
            <person name="Ahrendt S.R."/>
            <person name="Quandt C.A."/>
            <person name="Ciobanu D."/>
            <person name="Clum A."/>
            <person name="Salamov A."/>
            <person name="Andreopoulos B."/>
            <person name="Cheng J.F."/>
            <person name="Woyke T."/>
            <person name="Pelin A."/>
            <person name="Henrissat B."/>
            <person name="Reynolds N.K."/>
            <person name="Benny G.L."/>
            <person name="Smith M.E."/>
            <person name="James T.Y."/>
            <person name="Grigoriev I.V."/>
        </authorList>
    </citation>
    <scope>NUCLEOTIDE SEQUENCE [LARGE SCALE GENOMIC DNA]</scope>
    <source>
        <strain evidence="8">RSA 1356</strain>
    </source>
</reference>
<organism evidence="7 8">
    <name type="scientific">Thamnocephalis sphaerospora</name>
    <dbReference type="NCBI Taxonomy" id="78915"/>
    <lineage>
        <taxon>Eukaryota</taxon>
        <taxon>Fungi</taxon>
        <taxon>Fungi incertae sedis</taxon>
        <taxon>Zoopagomycota</taxon>
        <taxon>Zoopagomycotina</taxon>
        <taxon>Zoopagomycetes</taxon>
        <taxon>Zoopagales</taxon>
        <taxon>Sigmoideomycetaceae</taxon>
        <taxon>Thamnocephalis</taxon>
    </lineage>
</organism>
<accession>A0A4P9XLP9</accession>
<dbReference type="Gene3D" id="3.30.360.20">
    <property type="entry name" value="RNA 3'-terminal phosphate cyclase, insert domain"/>
    <property type="match status" value="1"/>
</dbReference>
<dbReference type="NCBIfam" id="TIGR03400">
    <property type="entry name" value="18S_RNA_Rcl1p"/>
    <property type="match status" value="1"/>
</dbReference>
<keyword evidence="4" id="KW-0539">Nucleus</keyword>
<dbReference type="PANTHER" id="PTHR11096">
    <property type="entry name" value="RNA 3' TERMINAL PHOSPHATE CYCLASE"/>
    <property type="match status" value="1"/>
</dbReference>
<proteinExistence type="inferred from homology"/>
<evidence type="ECO:0000256" key="1">
    <source>
        <dbReference type="ARBA" id="ARBA00004604"/>
    </source>
</evidence>
<dbReference type="Pfam" id="PF05189">
    <property type="entry name" value="RTC_insert"/>
    <property type="match status" value="1"/>
</dbReference>
<evidence type="ECO:0000313" key="7">
    <source>
        <dbReference type="EMBL" id="RKP06755.1"/>
    </source>
</evidence>
<dbReference type="SUPFAM" id="SSF55205">
    <property type="entry name" value="EPT/RTPC-like"/>
    <property type="match status" value="1"/>
</dbReference>
<dbReference type="InterPro" id="IPR013791">
    <property type="entry name" value="RNA3'-term_phos_cycl_insert"/>
</dbReference>
<dbReference type="Pfam" id="PF01137">
    <property type="entry name" value="RTC"/>
    <property type="match status" value="1"/>
</dbReference>
<comment type="similarity">
    <text evidence="2">Belongs to the RNA 3'-terminal cyclase family. Type 2 subfamily.</text>
</comment>
<comment type="subcellular location">
    <subcellularLocation>
        <location evidence="1">Nucleus</location>
        <location evidence="1">Nucleolus</location>
    </subcellularLocation>
</comment>
<keyword evidence="8" id="KW-1185">Reference proteome</keyword>